<dbReference type="SUPFAM" id="SSF49562">
    <property type="entry name" value="C2 domain (Calcium/lipid-binding domain, CaLB)"/>
    <property type="match status" value="1"/>
</dbReference>
<dbReference type="PANTHER" id="PTHR19956:SF5">
    <property type="entry name" value="LAMIN TAIL DOMAIN-CONTAINING PROTEIN 2"/>
    <property type="match status" value="1"/>
</dbReference>
<dbReference type="InterPro" id="IPR035892">
    <property type="entry name" value="C2_domain_sf"/>
</dbReference>
<accession>G0UKI5</accession>
<protein>
    <submittedName>
        <fullName evidence="3">Uncharacterized protein TCIL3000_3_3240</fullName>
    </submittedName>
</protein>
<dbReference type="GO" id="GO:0005638">
    <property type="term" value="C:lamin filament"/>
    <property type="evidence" value="ECO:0007669"/>
    <property type="project" value="TreeGrafter"/>
</dbReference>
<feature type="region of interest" description="Disordered" evidence="2">
    <location>
        <begin position="70"/>
        <end position="125"/>
    </location>
</feature>
<keyword evidence="1" id="KW-0175">Coiled coil</keyword>
<name>G0UKI5_TRYCI</name>
<dbReference type="EMBL" id="HE575316">
    <property type="protein sequence ID" value="CCC89890.1"/>
    <property type="molecule type" value="Genomic_DNA"/>
</dbReference>
<dbReference type="PANTHER" id="PTHR19956">
    <property type="entry name" value="LAMIN TAIL DOMAIN-CONTAINING PROTEIN 2"/>
    <property type="match status" value="1"/>
</dbReference>
<dbReference type="InterPro" id="IPR052877">
    <property type="entry name" value="Lamin_tail_domain"/>
</dbReference>
<gene>
    <name evidence="3" type="ORF">TCIL3000_3_3240</name>
</gene>
<sequence length="945" mass="105606">MRRATEALQAEAVREERLQRALHENQQLKQEVLTLRDKVKVLQVKFKKVTEDLKRISPQMLTHLDEAAHSSTAQPLQLPYVKQPPSATGTLTSREVTPSKKSPMRPQKTSGYFEESVPSPDNAGDAAELQHCREALQRAQLEIVSLRAGSGVGGLMPASGQPSVSPAVSTETERLGKELAQVTMERDKLSSEVLALRRELDHIRVELKAGHPIQQQRCSMDNATAVMLQSRIQSAESARQQLEEEFRRSVDALTRERDEFALKVRLLQDELDSDRRYGATAVDPVQLTQVQAELQDKSKQLSILTSRMQGAQQQVETLKNECGRLLGELQKFHSMHAETRRQLLEVEGEKNVLQVRCARVEELEGIVQRKSEELIHMEEELLRTASTLQTCNRETEEAVRREYSSRLQDVQGMRDAAEAQRREKERQLLEVQRELGELRRQLELARESAAMFQEQMEKTENERQRLAALASVAGYTADDFGDESVRRALAVAAIKKCDSDRDKFKGMNAGHLGDRGHVREAENVAKEALDMWDALHWDEGWEAQKLREALTTAMLDMELAETRCTQMNQQVERGREMLQQVSRERDALLEENIEMRRRITHVQTVFAKQQLESYNMAKARGVADGTAGHVDGLINFVLRDLEYNEAMLREMGISDVADASATLFFSFDGLQSYDTMLSPVFYALDGPLDIRFCYGHLERDAVTITEIRNTTFILQLHQVCGTTNKIVAMGELPGVLLLQARETSILERVRLTSGSGEEVGIVVVEMSAFNLLLPLLLGRPTTIDSDAGGAGLSADELRAALVALRSVVALRIQVFRANGLQNLPTPQPYVFYTAVVAATTNGGISCVRDSVVTSSTKAFTSDPVFDVEPIDHRVVVDRELVQFIAEGSIVFVVFDAQATDIQSNLGVAEVSLRPLLASPQAVIRTTEVLHPQGALSIGISWVCRI</sequence>
<feature type="coiled-coil region" evidence="1">
    <location>
        <begin position="360"/>
        <end position="469"/>
    </location>
</feature>
<dbReference type="Gene3D" id="2.60.40.150">
    <property type="entry name" value="C2 domain"/>
    <property type="match status" value="1"/>
</dbReference>
<evidence type="ECO:0000256" key="2">
    <source>
        <dbReference type="SAM" id="MobiDB-lite"/>
    </source>
</evidence>
<dbReference type="AlphaFoldDB" id="G0UKI5"/>
<feature type="compositionally biased region" description="Polar residues" evidence="2">
    <location>
        <begin position="85"/>
        <end position="100"/>
    </location>
</feature>
<dbReference type="VEuPathDB" id="TriTrypDB:TcIL3000_3_3240"/>
<feature type="coiled-coil region" evidence="1">
    <location>
        <begin position="179"/>
        <end position="328"/>
    </location>
</feature>
<feature type="coiled-coil region" evidence="1">
    <location>
        <begin position="543"/>
        <end position="598"/>
    </location>
</feature>
<evidence type="ECO:0000256" key="1">
    <source>
        <dbReference type="SAM" id="Coils"/>
    </source>
</evidence>
<feature type="coiled-coil region" evidence="1">
    <location>
        <begin position="11"/>
        <end position="45"/>
    </location>
</feature>
<reference evidence="3" key="1">
    <citation type="journal article" date="2012" name="Proc. Natl. Acad. Sci. U.S.A.">
        <title>Antigenic diversity is generated by distinct evolutionary mechanisms in African trypanosome species.</title>
        <authorList>
            <person name="Jackson A.P."/>
            <person name="Berry A."/>
            <person name="Aslett M."/>
            <person name="Allison H.C."/>
            <person name="Burton P."/>
            <person name="Vavrova-Anderson J."/>
            <person name="Brown R."/>
            <person name="Browne H."/>
            <person name="Corton N."/>
            <person name="Hauser H."/>
            <person name="Gamble J."/>
            <person name="Gilderthorp R."/>
            <person name="Marcello L."/>
            <person name="McQuillan J."/>
            <person name="Otto T.D."/>
            <person name="Quail M.A."/>
            <person name="Sanders M.J."/>
            <person name="van Tonder A."/>
            <person name="Ginger M.L."/>
            <person name="Field M.C."/>
            <person name="Barry J.D."/>
            <person name="Hertz-Fowler C."/>
            <person name="Berriman M."/>
        </authorList>
    </citation>
    <scope>NUCLEOTIDE SEQUENCE</scope>
    <source>
        <strain evidence="3">IL3000</strain>
    </source>
</reference>
<dbReference type="GO" id="GO:0030527">
    <property type="term" value="F:structural constituent of chromatin"/>
    <property type="evidence" value="ECO:0007669"/>
    <property type="project" value="TreeGrafter"/>
</dbReference>
<proteinExistence type="predicted"/>
<organism evidence="3">
    <name type="scientific">Trypanosoma congolense (strain IL3000)</name>
    <dbReference type="NCBI Taxonomy" id="1068625"/>
    <lineage>
        <taxon>Eukaryota</taxon>
        <taxon>Discoba</taxon>
        <taxon>Euglenozoa</taxon>
        <taxon>Kinetoplastea</taxon>
        <taxon>Metakinetoplastina</taxon>
        <taxon>Trypanosomatida</taxon>
        <taxon>Trypanosomatidae</taxon>
        <taxon>Trypanosoma</taxon>
        <taxon>Nannomonas</taxon>
    </lineage>
</organism>
<evidence type="ECO:0000313" key="3">
    <source>
        <dbReference type="EMBL" id="CCC89890.1"/>
    </source>
</evidence>